<evidence type="ECO:0000313" key="6">
    <source>
        <dbReference type="Proteomes" id="UP000339690"/>
    </source>
</evidence>
<protein>
    <submittedName>
        <fullName evidence="5">Extracellular solute-binding protein</fullName>
    </submittedName>
</protein>
<evidence type="ECO:0000256" key="4">
    <source>
        <dbReference type="SAM" id="SignalP"/>
    </source>
</evidence>
<dbReference type="Proteomes" id="UP000339690">
    <property type="component" value="Chromosome"/>
</dbReference>
<dbReference type="AlphaFoldDB" id="A0A5Q2THB1"/>
<evidence type="ECO:0000256" key="3">
    <source>
        <dbReference type="ARBA" id="ARBA00022729"/>
    </source>
</evidence>
<dbReference type="GO" id="GO:0055052">
    <property type="term" value="C:ATP-binding cassette (ABC) transporter complex, substrate-binding subunit-containing"/>
    <property type="evidence" value="ECO:0007669"/>
    <property type="project" value="TreeGrafter"/>
</dbReference>
<dbReference type="Pfam" id="PF13416">
    <property type="entry name" value="SBP_bac_8"/>
    <property type="match status" value="1"/>
</dbReference>
<keyword evidence="6" id="KW-1185">Reference proteome</keyword>
<comment type="similarity">
    <text evidence="1">Belongs to the bacterial solute-binding protein 1 family.</text>
</comment>
<dbReference type="EMBL" id="CP045915">
    <property type="protein sequence ID" value="QGH33577.1"/>
    <property type="molecule type" value="Genomic_DNA"/>
</dbReference>
<dbReference type="PANTHER" id="PTHR30061">
    <property type="entry name" value="MALTOSE-BINDING PERIPLASMIC PROTEIN"/>
    <property type="match status" value="1"/>
</dbReference>
<evidence type="ECO:0000313" key="5">
    <source>
        <dbReference type="EMBL" id="QGH33577.1"/>
    </source>
</evidence>
<dbReference type="GO" id="GO:0015768">
    <property type="term" value="P:maltose transport"/>
    <property type="evidence" value="ECO:0007669"/>
    <property type="project" value="TreeGrafter"/>
</dbReference>
<dbReference type="KEGG" id="grc:GI584_05910"/>
<dbReference type="SUPFAM" id="SSF53850">
    <property type="entry name" value="Periplasmic binding protein-like II"/>
    <property type="match status" value="1"/>
</dbReference>
<dbReference type="GO" id="GO:0042956">
    <property type="term" value="P:maltodextrin transmembrane transport"/>
    <property type="evidence" value="ECO:0007669"/>
    <property type="project" value="TreeGrafter"/>
</dbReference>
<dbReference type="Gene3D" id="3.40.190.10">
    <property type="entry name" value="Periplasmic binding protein-like II"/>
    <property type="match status" value="2"/>
</dbReference>
<gene>
    <name evidence="5" type="ORF">GI584_05910</name>
</gene>
<sequence length="403" mass="45823">MKNKVALFIGLIAVVLLLMAGCSSGDDENTIKVWTMNNSMEDFVTKYEEENDVSVEVQVIPWGEVKDKFLTAIASGEGPDVVQVGTTGVPEYADAGMFMDLSDYISEYENFNPDNFYEGAIGTTEYEGETIGVPFHVDTRVLFYRTDILADVGYPEGPKNWDEMVDASRQLAERGDDQYAIDLPRDDPQYPFMLAWQHGWNYNEDEGASNFEDPKFLEAMSKYETFYQEGLSQLEEGKELVQAFSDGSKPMFFSGPWDIKTIIDGAPEIEDQWDVRVMPEQDTNRSMIGGSHFGVFHNSEKVEQSLDFINWLADADTQLEWYKDVNELPANLEAWEDPILADDPKFSVFGEQLESTEVLPMITEYTEMSEELLNYMEEVYRGGADLESTLEDYRTKVTDILSE</sequence>
<dbReference type="PROSITE" id="PS51257">
    <property type="entry name" value="PROKAR_LIPOPROTEIN"/>
    <property type="match status" value="1"/>
</dbReference>
<feature type="chain" id="PRO_5024412601" evidence="4">
    <location>
        <begin position="26"/>
        <end position="403"/>
    </location>
</feature>
<feature type="signal peptide" evidence="4">
    <location>
        <begin position="1"/>
        <end position="25"/>
    </location>
</feature>
<reference evidence="5 6" key="1">
    <citation type="submission" date="2019-11" db="EMBL/GenBank/DDBJ databases">
        <title>Gracilibacillus salitolerans sp. nov., a moderate halophile isolated from a saline soil in northwest China.</title>
        <authorList>
            <person name="Gan L."/>
        </authorList>
    </citation>
    <scope>NUCLEOTIDE SEQUENCE [LARGE SCALE GENOMIC DNA]</scope>
    <source>
        <strain evidence="5 6">SCU50</strain>
    </source>
</reference>
<dbReference type="PANTHER" id="PTHR30061:SF50">
    <property type="entry name" value="MALTOSE_MALTODEXTRIN-BINDING PERIPLASMIC PROTEIN"/>
    <property type="match status" value="1"/>
</dbReference>
<proteinExistence type="inferred from homology"/>
<dbReference type="GO" id="GO:1901982">
    <property type="term" value="F:maltose binding"/>
    <property type="evidence" value="ECO:0007669"/>
    <property type="project" value="TreeGrafter"/>
</dbReference>
<name>A0A5Q2THB1_9BACI</name>
<evidence type="ECO:0000256" key="1">
    <source>
        <dbReference type="ARBA" id="ARBA00008520"/>
    </source>
</evidence>
<dbReference type="InterPro" id="IPR006059">
    <property type="entry name" value="SBP"/>
</dbReference>
<dbReference type="RefSeq" id="WP_100361572.1">
    <property type="nucleotide sequence ID" value="NZ_CP045915.1"/>
</dbReference>
<accession>A0A5Q2THB1</accession>
<keyword evidence="3 4" id="KW-0732">Signal</keyword>
<dbReference type="CDD" id="cd14747">
    <property type="entry name" value="PBP2_MalE"/>
    <property type="match status" value="1"/>
</dbReference>
<organism evidence="5 6">
    <name type="scientific">Gracilibacillus salitolerans</name>
    <dbReference type="NCBI Taxonomy" id="2663022"/>
    <lineage>
        <taxon>Bacteria</taxon>
        <taxon>Bacillati</taxon>
        <taxon>Bacillota</taxon>
        <taxon>Bacilli</taxon>
        <taxon>Bacillales</taxon>
        <taxon>Bacillaceae</taxon>
        <taxon>Gracilibacillus</taxon>
    </lineage>
</organism>
<keyword evidence="2" id="KW-0813">Transport</keyword>
<evidence type="ECO:0000256" key="2">
    <source>
        <dbReference type="ARBA" id="ARBA00022448"/>
    </source>
</evidence>